<accession>A0A7Y9T2W7</accession>
<dbReference type="Pfam" id="PF25601">
    <property type="entry name" value="AAA_lid_14"/>
    <property type="match status" value="1"/>
</dbReference>
<evidence type="ECO:0000313" key="6">
    <source>
        <dbReference type="EMBL" id="NYF51597.1"/>
    </source>
</evidence>
<name>A0A7Y9T2W7_9BACT</name>
<dbReference type="GO" id="GO:0005524">
    <property type="term" value="F:ATP binding"/>
    <property type="evidence" value="ECO:0007669"/>
    <property type="project" value="UniProtKB-KW"/>
</dbReference>
<protein>
    <submittedName>
        <fullName evidence="6">DNA-binding NtrC family response regulator</fullName>
    </submittedName>
</protein>
<gene>
    <name evidence="6" type="ORF">HDF12_001962</name>
</gene>
<dbReference type="CDD" id="cd00009">
    <property type="entry name" value="AAA"/>
    <property type="match status" value="1"/>
</dbReference>
<evidence type="ECO:0000313" key="7">
    <source>
        <dbReference type="Proteomes" id="UP000534186"/>
    </source>
</evidence>
<dbReference type="Gene3D" id="3.40.50.300">
    <property type="entry name" value="P-loop containing nucleotide triphosphate hydrolases"/>
    <property type="match status" value="1"/>
</dbReference>
<keyword evidence="1" id="KW-0547">Nucleotide-binding</keyword>
<dbReference type="Proteomes" id="UP000534186">
    <property type="component" value="Unassembled WGS sequence"/>
</dbReference>
<dbReference type="PRINTS" id="PR01590">
    <property type="entry name" value="HTHFIS"/>
</dbReference>
<dbReference type="Pfam" id="PF00158">
    <property type="entry name" value="Sigma54_activat"/>
    <property type="match status" value="1"/>
</dbReference>
<dbReference type="GO" id="GO:0006355">
    <property type="term" value="P:regulation of DNA-templated transcription"/>
    <property type="evidence" value="ECO:0007669"/>
    <property type="project" value="InterPro"/>
</dbReference>
<dbReference type="EMBL" id="JACCCV010000001">
    <property type="protein sequence ID" value="NYF51597.1"/>
    <property type="molecule type" value="Genomic_DNA"/>
</dbReference>
<reference evidence="6 7" key="1">
    <citation type="submission" date="2020-07" db="EMBL/GenBank/DDBJ databases">
        <title>Genomic Encyclopedia of Type Strains, Phase IV (KMG-V): Genome sequencing to study the core and pangenomes of soil and plant-associated prokaryotes.</title>
        <authorList>
            <person name="Whitman W."/>
        </authorList>
    </citation>
    <scope>NUCLEOTIDE SEQUENCE [LARGE SCALE GENOMIC DNA]</scope>
    <source>
        <strain evidence="6 7">M8UP30</strain>
    </source>
</reference>
<sequence length="338" mass="37858">MSITRSDSSIFIDPSHGLVEEPWPEGNGLEIVGSSAEIRRLRLQVRRIGPHFRTVLVHGETGTGKEQVARALHGMSHAADGPFVVCHGAALEEAVAGRLQENDGGLDHSDAICCLTRMAHRGTLFLDGIHEMPLQTQLRLLRLLRRFDSTQKQQETCRHDLRSDLRMIAATSENLKILASAGRFQQELYQRFATVEITLPPLRARRDDIPDLTKHFMCQLAPLYKKKMPAVSEQAMERMQRYNWPGNVRELKGIVQSSLSRVEGDVLESHHLPALAEETTLIREGTTESLRLEDVVEHHVLRVLKDCGGNKVRAAEMLGISRSTLYRMLDASASAVLQ</sequence>
<organism evidence="6 7">
    <name type="scientific">Tunturiibacter lichenicola</name>
    <dbReference type="NCBI Taxonomy" id="2051959"/>
    <lineage>
        <taxon>Bacteria</taxon>
        <taxon>Pseudomonadati</taxon>
        <taxon>Acidobacteriota</taxon>
        <taxon>Terriglobia</taxon>
        <taxon>Terriglobales</taxon>
        <taxon>Acidobacteriaceae</taxon>
        <taxon>Tunturiibacter</taxon>
    </lineage>
</organism>
<dbReference type="InterPro" id="IPR025662">
    <property type="entry name" value="Sigma_54_int_dom_ATP-bd_1"/>
</dbReference>
<dbReference type="PROSITE" id="PS00675">
    <property type="entry name" value="SIGMA54_INTERACT_1"/>
    <property type="match status" value="1"/>
</dbReference>
<dbReference type="SUPFAM" id="SSF46689">
    <property type="entry name" value="Homeodomain-like"/>
    <property type="match status" value="1"/>
</dbReference>
<dbReference type="InterPro" id="IPR027417">
    <property type="entry name" value="P-loop_NTPase"/>
</dbReference>
<dbReference type="AlphaFoldDB" id="A0A7Y9T2W7"/>
<keyword evidence="6" id="KW-0238">DNA-binding</keyword>
<evidence type="ECO:0000256" key="3">
    <source>
        <dbReference type="ARBA" id="ARBA00023015"/>
    </source>
</evidence>
<dbReference type="SMART" id="SM00382">
    <property type="entry name" value="AAA"/>
    <property type="match status" value="1"/>
</dbReference>
<evidence type="ECO:0000256" key="2">
    <source>
        <dbReference type="ARBA" id="ARBA00022840"/>
    </source>
</evidence>
<evidence type="ECO:0000259" key="5">
    <source>
        <dbReference type="PROSITE" id="PS50045"/>
    </source>
</evidence>
<dbReference type="PROSITE" id="PS50045">
    <property type="entry name" value="SIGMA54_INTERACT_4"/>
    <property type="match status" value="1"/>
</dbReference>
<dbReference type="InterPro" id="IPR058031">
    <property type="entry name" value="AAA_lid_NorR"/>
</dbReference>
<keyword evidence="3" id="KW-0805">Transcription regulation</keyword>
<dbReference type="Gene3D" id="1.10.8.60">
    <property type="match status" value="1"/>
</dbReference>
<dbReference type="InterPro" id="IPR002197">
    <property type="entry name" value="HTH_Fis"/>
</dbReference>
<evidence type="ECO:0000256" key="4">
    <source>
        <dbReference type="ARBA" id="ARBA00023163"/>
    </source>
</evidence>
<proteinExistence type="predicted"/>
<dbReference type="PANTHER" id="PTHR32071">
    <property type="entry name" value="TRANSCRIPTIONAL REGULATORY PROTEIN"/>
    <property type="match status" value="1"/>
</dbReference>
<dbReference type="SUPFAM" id="SSF52540">
    <property type="entry name" value="P-loop containing nucleoside triphosphate hydrolases"/>
    <property type="match status" value="1"/>
</dbReference>
<dbReference type="InterPro" id="IPR003593">
    <property type="entry name" value="AAA+_ATPase"/>
</dbReference>
<dbReference type="InterPro" id="IPR002078">
    <property type="entry name" value="Sigma_54_int"/>
</dbReference>
<dbReference type="Pfam" id="PF02954">
    <property type="entry name" value="HTH_8"/>
    <property type="match status" value="1"/>
</dbReference>
<feature type="domain" description="Sigma-54 factor interaction" evidence="5">
    <location>
        <begin position="31"/>
        <end position="260"/>
    </location>
</feature>
<dbReference type="InterPro" id="IPR009057">
    <property type="entry name" value="Homeodomain-like_sf"/>
</dbReference>
<comment type="caution">
    <text evidence="6">The sequence shown here is derived from an EMBL/GenBank/DDBJ whole genome shotgun (WGS) entry which is preliminary data.</text>
</comment>
<keyword evidence="2" id="KW-0067">ATP-binding</keyword>
<evidence type="ECO:0000256" key="1">
    <source>
        <dbReference type="ARBA" id="ARBA00022741"/>
    </source>
</evidence>
<dbReference type="Gene3D" id="1.10.10.60">
    <property type="entry name" value="Homeodomain-like"/>
    <property type="match status" value="1"/>
</dbReference>
<dbReference type="PANTHER" id="PTHR32071:SF57">
    <property type="entry name" value="C4-DICARBOXYLATE TRANSPORT TRANSCRIPTIONAL REGULATORY PROTEIN DCTD"/>
    <property type="match status" value="1"/>
</dbReference>
<keyword evidence="4" id="KW-0804">Transcription</keyword>
<dbReference type="GO" id="GO:0043565">
    <property type="term" value="F:sequence-specific DNA binding"/>
    <property type="evidence" value="ECO:0007669"/>
    <property type="project" value="InterPro"/>
</dbReference>